<organism evidence="1 2">
    <name type="scientific">Mikania micrantha</name>
    <name type="common">bitter vine</name>
    <dbReference type="NCBI Taxonomy" id="192012"/>
    <lineage>
        <taxon>Eukaryota</taxon>
        <taxon>Viridiplantae</taxon>
        <taxon>Streptophyta</taxon>
        <taxon>Embryophyta</taxon>
        <taxon>Tracheophyta</taxon>
        <taxon>Spermatophyta</taxon>
        <taxon>Magnoliopsida</taxon>
        <taxon>eudicotyledons</taxon>
        <taxon>Gunneridae</taxon>
        <taxon>Pentapetalae</taxon>
        <taxon>asterids</taxon>
        <taxon>campanulids</taxon>
        <taxon>Asterales</taxon>
        <taxon>Asteraceae</taxon>
        <taxon>Asteroideae</taxon>
        <taxon>Heliantheae alliance</taxon>
        <taxon>Eupatorieae</taxon>
        <taxon>Mikania</taxon>
    </lineage>
</organism>
<protein>
    <submittedName>
        <fullName evidence="1">Uncharacterized protein</fullName>
    </submittedName>
</protein>
<sequence length="146" mass="16555">MVRKRENDDERIKTIKRGLLGSSGAHRDTRWPNRWHCRGTRQTSRGVDSRISSRYAKHFLNLLRARGSHRRTIGSLELESWGSHLSSNITTFLLFLSSPAAPGGLGVAHSSSQCSWSPRSTCTNFFSGFVDFTMFLDDLKRLDEVL</sequence>
<reference evidence="1 2" key="1">
    <citation type="submission" date="2019-05" db="EMBL/GenBank/DDBJ databases">
        <title>Mikania micrantha, genome provides insights into the molecular mechanism of rapid growth.</title>
        <authorList>
            <person name="Liu B."/>
        </authorList>
    </citation>
    <scope>NUCLEOTIDE SEQUENCE [LARGE SCALE GENOMIC DNA]</scope>
    <source>
        <strain evidence="1">NLD-2019</strain>
        <tissue evidence="1">Leaf</tissue>
    </source>
</reference>
<evidence type="ECO:0000313" key="2">
    <source>
        <dbReference type="Proteomes" id="UP000326396"/>
    </source>
</evidence>
<evidence type="ECO:0000313" key="1">
    <source>
        <dbReference type="EMBL" id="KAD4586332.1"/>
    </source>
</evidence>
<gene>
    <name evidence="1" type="ORF">E3N88_23933</name>
</gene>
<name>A0A5N6NEQ6_9ASTR</name>
<comment type="caution">
    <text evidence="1">The sequence shown here is derived from an EMBL/GenBank/DDBJ whole genome shotgun (WGS) entry which is preliminary data.</text>
</comment>
<dbReference type="AlphaFoldDB" id="A0A5N6NEQ6"/>
<accession>A0A5N6NEQ6</accession>
<keyword evidence="2" id="KW-1185">Reference proteome</keyword>
<dbReference type="EMBL" id="SZYD01000012">
    <property type="protein sequence ID" value="KAD4586332.1"/>
    <property type="molecule type" value="Genomic_DNA"/>
</dbReference>
<dbReference type="Proteomes" id="UP000326396">
    <property type="component" value="Linkage Group LG2"/>
</dbReference>
<proteinExistence type="predicted"/>